<dbReference type="Proteomes" id="UP000664545">
    <property type="component" value="Unassembled WGS sequence"/>
</dbReference>
<protein>
    <submittedName>
        <fullName evidence="2">Zinc ribbon domain-containing protein</fullName>
    </submittedName>
</protein>
<feature type="transmembrane region" description="Helical" evidence="1">
    <location>
        <begin position="61"/>
        <end position="79"/>
    </location>
</feature>
<proteinExistence type="predicted"/>
<dbReference type="RefSeq" id="WP_206580647.1">
    <property type="nucleotide sequence ID" value="NZ_JAFJZZ010000001.1"/>
</dbReference>
<gene>
    <name evidence="2" type="ORF">JYB65_00590</name>
</gene>
<evidence type="ECO:0000313" key="3">
    <source>
        <dbReference type="Proteomes" id="UP000664545"/>
    </source>
</evidence>
<evidence type="ECO:0000256" key="1">
    <source>
        <dbReference type="SAM" id="Phobius"/>
    </source>
</evidence>
<keyword evidence="1" id="KW-0812">Transmembrane</keyword>
<feature type="transmembrane region" description="Helical" evidence="1">
    <location>
        <begin position="99"/>
        <end position="119"/>
    </location>
</feature>
<keyword evidence="1" id="KW-0472">Membrane</keyword>
<name>A0A939D627_CLOAM</name>
<reference evidence="2" key="1">
    <citation type="submission" date="2021-02" db="EMBL/GenBank/DDBJ databases">
        <title>Abyssanaerobacter marinus gen.nov., sp., nov, anaerobic bacterium isolated from the Onnuri vent field of Indian Ocean and suggestion of Mogibacteriaceae fam. nov., and proposal of reclassification of ambiguous this family's genus member.</title>
        <authorList>
            <person name="Kim Y.J."/>
            <person name="Yang J.-A."/>
        </authorList>
    </citation>
    <scope>NUCLEOTIDE SEQUENCE</scope>
    <source>
        <strain evidence="2">DSM 2634</strain>
    </source>
</reference>
<keyword evidence="3" id="KW-1185">Reference proteome</keyword>
<dbReference type="EMBL" id="JAFJZZ010000001">
    <property type="protein sequence ID" value="MBN7771857.1"/>
    <property type="molecule type" value="Genomic_DNA"/>
</dbReference>
<keyword evidence="1" id="KW-1133">Transmembrane helix</keyword>
<comment type="caution">
    <text evidence="2">The sequence shown here is derived from an EMBL/GenBank/DDBJ whole genome shotgun (WGS) entry which is preliminary data.</text>
</comment>
<organism evidence="2 3">
    <name type="scientific">Clostridium aminobutyricum</name>
    <dbReference type="NCBI Taxonomy" id="33953"/>
    <lineage>
        <taxon>Bacteria</taxon>
        <taxon>Bacillati</taxon>
        <taxon>Bacillota</taxon>
        <taxon>Clostridia</taxon>
        <taxon>Eubacteriales</taxon>
        <taxon>Clostridiaceae</taxon>
        <taxon>Clostridium</taxon>
    </lineage>
</organism>
<dbReference type="AlphaFoldDB" id="A0A939D627"/>
<evidence type="ECO:0000313" key="2">
    <source>
        <dbReference type="EMBL" id="MBN7771857.1"/>
    </source>
</evidence>
<accession>A0A939D627</accession>
<sequence>MPLINCPNCGKDISEQSYSCMHCGFTIKERPIKDAEEKLVQKSGYSNAKNSGLDYSRIGKISIAIGCIIWLVELIRLFIGMCSYRNEEVYIAILNAVYFVGWTIMGGSLILAGIFAMIYGRLQEK</sequence>